<dbReference type="EMBL" id="LR865435">
    <property type="protein sequence ID" value="CAD2112588.1"/>
    <property type="molecule type" value="Genomic_DNA"/>
</dbReference>
<dbReference type="SUPFAM" id="SSF52540">
    <property type="entry name" value="P-loop containing nucleoside triphosphate hydrolases"/>
    <property type="match status" value="1"/>
</dbReference>
<dbReference type="VEuPathDB" id="PlasmoDB:PVPCR_1400390"/>
<evidence type="ECO:0000313" key="7">
    <source>
        <dbReference type="Proteomes" id="UP000515697"/>
    </source>
</evidence>
<dbReference type="InterPro" id="IPR041677">
    <property type="entry name" value="DNA2/NAM7_AAA_11"/>
</dbReference>
<accession>A0A6V7TD45</accession>
<feature type="compositionally biased region" description="Basic and acidic residues" evidence="2">
    <location>
        <begin position="2589"/>
        <end position="2605"/>
    </location>
</feature>
<evidence type="ECO:0008006" key="8">
    <source>
        <dbReference type="Google" id="ProtNLM"/>
    </source>
</evidence>
<keyword evidence="1" id="KW-0175">Coiled coil</keyword>
<evidence type="ECO:0000313" key="6">
    <source>
        <dbReference type="EMBL" id="CAD2112588.1"/>
    </source>
</evidence>
<dbReference type="Gene3D" id="3.40.50.300">
    <property type="entry name" value="P-loop containing nucleotide triphosphate hydrolases"/>
    <property type="match status" value="2"/>
</dbReference>
<dbReference type="InterPro" id="IPR045055">
    <property type="entry name" value="DNA2/NAM7-like"/>
</dbReference>
<feature type="transmembrane region" description="Helical" evidence="3">
    <location>
        <begin position="1176"/>
        <end position="1194"/>
    </location>
</feature>
<feature type="region of interest" description="Disordered" evidence="2">
    <location>
        <begin position="1925"/>
        <end position="1949"/>
    </location>
</feature>
<feature type="coiled-coil region" evidence="1">
    <location>
        <begin position="92"/>
        <end position="119"/>
    </location>
</feature>
<dbReference type="VEuPathDB" id="PlasmoDB:PVSEL_1400330"/>
<dbReference type="Proteomes" id="UP000515697">
    <property type="component" value="Chromosome PVSEL_14"/>
</dbReference>
<keyword evidence="3" id="KW-1133">Transmembrane helix</keyword>
<dbReference type="PANTHER" id="PTHR10887">
    <property type="entry name" value="DNA2/NAM7 HELICASE FAMILY"/>
    <property type="match status" value="1"/>
</dbReference>
<dbReference type="GO" id="GO:0004386">
    <property type="term" value="F:helicase activity"/>
    <property type="evidence" value="ECO:0007669"/>
    <property type="project" value="InterPro"/>
</dbReference>
<feature type="compositionally biased region" description="Polar residues" evidence="2">
    <location>
        <begin position="2561"/>
        <end position="2576"/>
    </location>
</feature>
<evidence type="ECO:0000259" key="5">
    <source>
        <dbReference type="Pfam" id="PF13087"/>
    </source>
</evidence>
<feature type="compositionally biased region" description="Low complexity" evidence="2">
    <location>
        <begin position="474"/>
        <end position="484"/>
    </location>
</feature>
<feature type="domain" description="DNA2/NAM7 helicase helicase" evidence="4">
    <location>
        <begin position="1821"/>
        <end position="2217"/>
    </location>
</feature>
<dbReference type="PANTHER" id="PTHR10887:SF495">
    <property type="entry name" value="HELICASE SENATAXIN ISOFORM X1-RELATED"/>
    <property type="match status" value="1"/>
</dbReference>
<name>A0A6V7TD45_PLAVN</name>
<dbReference type="CDD" id="cd18042">
    <property type="entry name" value="DEXXQc_SETX"/>
    <property type="match status" value="1"/>
</dbReference>
<dbReference type="VEuPathDB" id="PlasmoDB:PVBDA_1400310"/>
<feature type="transmembrane region" description="Helical" evidence="3">
    <location>
        <begin position="1067"/>
        <end position="1086"/>
    </location>
</feature>
<dbReference type="Pfam" id="PF13086">
    <property type="entry name" value="AAA_11"/>
    <property type="match status" value="1"/>
</dbReference>
<evidence type="ECO:0000256" key="3">
    <source>
        <dbReference type="SAM" id="Phobius"/>
    </source>
</evidence>
<feature type="region of interest" description="Disordered" evidence="2">
    <location>
        <begin position="472"/>
        <end position="491"/>
    </location>
</feature>
<evidence type="ECO:0000256" key="2">
    <source>
        <dbReference type="SAM" id="MobiDB-lite"/>
    </source>
</evidence>
<protein>
    <recommendedName>
        <fullName evidence="8">Helicase ATP-binding domain-containing protein</fullName>
    </recommendedName>
</protein>
<dbReference type="Pfam" id="PF13087">
    <property type="entry name" value="AAA_12"/>
    <property type="match status" value="1"/>
</dbReference>
<gene>
    <name evidence="6" type="ORF">PVSEL_1400330</name>
</gene>
<feature type="region of interest" description="Disordered" evidence="2">
    <location>
        <begin position="1475"/>
        <end position="1494"/>
    </location>
</feature>
<proteinExistence type="predicted"/>
<dbReference type="CDD" id="cd18808">
    <property type="entry name" value="SF1_C_Upf1"/>
    <property type="match status" value="1"/>
</dbReference>
<keyword evidence="3" id="KW-0472">Membrane</keyword>
<feature type="transmembrane region" description="Helical" evidence="3">
    <location>
        <begin position="1136"/>
        <end position="1156"/>
    </location>
</feature>
<dbReference type="InterPro" id="IPR027417">
    <property type="entry name" value="P-loop_NTPase"/>
</dbReference>
<dbReference type="VEuPathDB" id="PlasmoDB:PVVCY_1400270"/>
<evidence type="ECO:0000259" key="4">
    <source>
        <dbReference type="Pfam" id="PF13086"/>
    </source>
</evidence>
<reference evidence="6 7" key="1">
    <citation type="submission" date="2020-08" db="EMBL/GenBank/DDBJ databases">
        <authorList>
            <person name="Ramaprasad A."/>
        </authorList>
    </citation>
    <scope>NUCLEOTIDE SEQUENCE [LARGE SCALE GENOMIC DNA]</scope>
</reference>
<feature type="region of interest" description="Disordered" evidence="2">
    <location>
        <begin position="2552"/>
        <end position="2605"/>
    </location>
</feature>
<dbReference type="VEuPathDB" id="PlasmoDB:PVLDE_1400080"/>
<dbReference type="InterPro" id="IPR041679">
    <property type="entry name" value="DNA2/NAM7-like_C"/>
</dbReference>
<keyword evidence="3" id="KW-0812">Transmembrane</keyword>
<sequence>MDNNADGKSKGVKNIKFFESLKGCIKRVNVSDLYKSSIESFFEKTKESNIDINHIICKNVYEEVVYFFYTNVIDEKHEFLSSILDDDAYNKKNKLEDIKENIKKNKSNYYEKLNKLKNIILENIENCQKCLMVYYVLQKKFIENISSVIKNDENLINIIKNELFKINFYRVINKIVCPVNSNKVYSIILELMLNGSKIFQVDNDYQLDINKINRENMKLFIENFLKLDDKNIYNIIKKYANDESLYFFCGILYKELKTSKKLLIEINESLYNKDRCNKNEKNEEDDVCIISDNLGHNSNNKKVEQGTTIKNAKNGKKYINIFPYIYSHIFLLLKHTAVEDGIKKVLKEKIILYSLMLNSLRYSDNFIQLIIFKIIHNTFINDEIFFSNDATKKLISSIFLYWIKLSDGCIIKMLNSNLSEENTYSNKPKKEDNFLKNSIRDYDIFKYMQCLLCGIYLLFHIKKKKVNIIDNGENSRSSNSNNNSKIKTPSNILKNEDSKNTAYILDEESTKSFHLNKFITSNESNTYLIWILFQDHMEIINNLLNLTFKVLYFLNHFKLYIAKNANIKNKYFELASTYSCINIIYNILDMNKKSYIHSFEVDEYTKNLYKKKLKENCVIFENIAIYSLSPLIYSKDYYIRLFSLKVVSIILSDSNIRDSLEKNIIFGIFDSLVNIEFSNDIFQKNEEKLVVNNLLLHIFKANIKENAYSNKLTNIIFSDKKNGIIKYLGHVCDDDFNLIELKHIFEHFFVLFIKIINIVINRVEQVLPIEKYKDLFMNVYSVIEVFMNELKKEKNKKLILFFLPQTIYLCHLISNGIYKAKVHSAISFLTYVFNTIKNIESSLSSIYDDLINLNHLYEEIYDEEICYSSDDDKKETKDINILYFYNKIYNIELEEKSKNTKDVNHGGSIGNNTNISNGKTNVINITSCSNKDDNKKNKDDMTKNNKFDNLQKLIKKCEKYRNIRIMKNKENDKMIYKYINCFFFLCVSNTNKKTKKNIIKAFDLILKYIMKDEYKMNRSKNKSKILTLPLIIIKDMENEEKRYNLIIGPYDYILKCYIIDLFKCKKYLVLFLLSILNFTNTMILFLKRKDFIDNSTNEKLNILDCFILINSKAWFYLNVTIKCLIKYMDRNNCDSILLRIINLIIDNIWKIIIYIFYSVKIKDFAIKIKTCGINIYVRDALLLFLKFYSTWMLFIKKFAKAEKYRSLSNILPDLFFKKLPFLSSQILSFFQFIESNMCLITDNETNIFLLSKQKGIINTILESLIYLIKMKELNSYESCLNNIMQYKLKLKTLQLPQCVHEILALWEYKNIFNKTKEILLNQIQANDLSLRNKLEEEGDPLKISKLNIQKKGKLKKIIVNLLKCNTVNTSFKECLQYEIYYCKEMHFSIHIFKPICACLFANVYSNIYIDICFLQYLLDKEVNDLSRKDERVFHVSNSKKNDIKEHTFPNYEQDKSRSDIKSNLTCSNEMLKNKGIEKENTEKETGRKDDTTSGVLKKEEALEKAKKILEKNASLKTQKRAIILNEKNSEINKHQYFKEMREKRVELENTINKYYIMLQEFLEWDFYDLENLDKYKNCINEEIPTRFKNEDEYHKFFKPMVLEECRCCILNKMVGDTYKFVINVIGKKKTPYWLIWNISASNENKTNLDNLKPMDLIVLVPYDDGNDNLRNGDNGDIRYDELKEIMKSQKHILGLVDVASNKTENIYDIKLINEDNFPLKTEKRKNRLNLNYITYNKYHAYFICSLITNIREFQSVYGSKSSPLFNTILDPVESNNKDTPEKKHGYKNINQNRDKLVSEKKENLNNYEKFILQNMKRYNILNESQIDAVKLVFLNKNGISLIQGPPGTGKTKTVIGIISALYTLMNDNNSVLKNGKQVNTKEVVYNNEGNGNNKKKILVCSPSNSAIDEIAKRILNDGLMNFMRENNSKKNSSNNSDDSDILDDNNSNYINKKYNKKGGTLFTDKNRDNKYHKTPYLKKQTIIPKCIRIGLSKKTDKEIQPISLDYIFNKRKNSKQNAYEDHFNNRKNSISFSLKAIDFTLNKMKEVRDKLNYNSSKKYCVDANDTKYNKESCEQVENINNFFSEEIINNVDEKYLEKLLYLFNESHSHYEWSFDKLNSENKTFEERKKILIEADKEVGAFYSNINKDNMVLESDVIFSTLSGSASPILENIEFEYLIIDEACQCVELSCLIPFRLKVKSIIMVGDPKQLPATVFSEDCKKYGYSRSLFERLLLCKIPSVLLNVQYRMRPEICYFPNKYFYNGLIKNDESLMNKPLFYLHYLNILGCYKFINIQGIESITHHKSYINYAEAYFIFRLIVHIQNMMENKDNASPIPRCYKLSINFNLKDIGIICPYQSQVHLIRKLFENNFPDNEYPEVSTVDAFQGREKNIIIFSCVRSYLQAMECLKNNNETNTYKNKKNKYFDTKDLDDEDSDDLHKIKWINNNQNNNSISNKNKFKTIQKYGNNIGFLKDERRLNVALTRAKDSLWIIGDKTNLQKNSTWDSLIKNAIARNCYVDLNLNFDRSTKDKNIEDIINNFFLKMDNMTKDDQDWKNDENDVNNDTNSEIFNSSNSEYSIKRNKKNNGYYGKERTHQKSSDENDNMKNKHKYKSQMKLNHKNEREFSFSRVYIGNQIYEKGQQSDKLIKDDFYFERKNGNKRRAADDFNEFDEGNMIFKKMRHY</sequence>
<feature type="domain" description="DNA2/NAM7 helicase-like C-terminal" evidence="5">
    <location>
        <begin position="2224"/>
        <end position="2494"/>
    </location>
</feature>
<evidence type="ECO:0000256" key="1">
    <source>
        <dbReference type="SAM" id="Coils"/>
    </source>
</evidence>
<organism evidence="6 7">
    <name type="scientific">Plasmodium vinckei</name>
    <dbReference type="NCBI Taxonomy" id="5860"/>
    <lineage>
        <taxon>Eukaryota</taxon>
        <taxon>Sar</taxon>
        <taxon>Alveolata</taxon>
        <taxon>Apicomplexa</taxon>
        <taxon>Aconoidasida</taxon>
        <taxon>Haemosporida</taxon>
        <taxon>Plasmodiidae</taxon>
        <taxon>Plasmodium</taxon>
        <taxon>Plasmodium (Vinckeia)</taxon>
    </lineage>
</organism>
<dbReference type="InterPro" id="IPR047187">
    <property type="entry name" value="SF1_C_Upf1"/>
</dbReference>